<dbReference type="Pfam" id="PF03793">
    <property type="entry name" value="PASTA"/>
    <property type="match status" value="1"/>
</dbReference>
<dbReference type="Gene3D" id="3.30.450.330">
    <property type="match status" value="1"/>
</dbReference>
<evidence type="ECO:0000256" key="1">
    <source>
        <dbReference type="ARBA" id="ARBA00004370"/>
    </source>
</evidence>
<sequence length="491" mass="52878">RYQSKILGQPGKILFQTDARHRAFVSRIEQAPTVGATLELTIDEYLQHIAERELRLGIEEHRAEAGTVIILQPYTGEVLALANEPTFNPNAFRFSTGEGRRNRGIQNQYEPGSTFKIVTAAAALEEKVIAPDDLVDVSEGMIHFGARTIHDTTNHGTLSFADVIVKSSNVGAILVGQKIGADRLHEYTRRFGFGRRLSQDFSGENPGKVWPPEKLDPSALASVSMGYQIGVTPLQMAVATSVIANGGNLIEPHVVKALVAHGRRAKVKRELPQRVITRATATTVTSMMEDVVRRGTATRAQIPGYTIAGKTGTTGKIVNGAYSKSLYNSSFVGFAPSRAPELTILVVIDSPKAGHTYGGVVAAPIFKRIAEAALRYLEISPTLHAPSPILVAQNSVPESGTAGARQRPAAMTAIATVKPGQVVMPDLRGLSARQALRGLMKLEVRAHLEGNGFVVEQTPEPGMPIDRDSECVLRLDRTVPIPKASTNEASP</sequence>
<gene>
    <name evidence="4" type="ORF">METZ01_LOCUS98774</name>
</gene>
<evidence type="ECO:0000313" key="4">
    <source>
        <dbReference type="EMBL" id="SVA45920.1"/>
    </source>
</evidence>
<dbReference type="EMBL" id="UINC01010310">
    <property type="protein sequence ID" value="SVA45920.1"/>
    <property type="molecule type" value="Genomic_DNA"/>
</dbReference>
<dbReference type="GO" id="GO:0008658">
    <property type="term" value="F:penicillin binding"/>
    <property type="evidence" value="ECO:0007669"/>
    <property type="project" value="InterPro"/>
</dbReference>
<dbReference type="PANTHER" id="PTHR30627">
    <property type="entry name" value="PEPTIDOGLYCAN D,D-TRANSPEPTIDASE"/>
    <property type="match status" value="1"/>
</dbReference>
<dbReference type="InterPro" id="IPR050515">
    <property type="entry name" value="Beta-lactam/transpept"/>
</dbReference>
<evidence type="ECO:0000256" key="2">
    <source>
        <dbReference type="ARBA" id="ARBA00023136"/>
    </source>
</evidence>
<keyword evidence="2" id="KW-0472">Membrane</keyword>
<reference evidence="4" key="1">
    <citation type="submission" date="2018-05" db="EMBL/GenBank/DDBJ databases">
        <authorList>
            <person name="Lanie J.A."/>
            <person name="Ng W.-L."/>
            <person name="Kazmierczak K.M."/>
            <person name="Andrzejewski T.M."/>
            <person name="Davidsen T.M."/>
            <person name="Wayne K.J."/>
            <person name="Tettelin H."/>
            <person name="Glass J.I."/>
            <person name="Rusch D."/>
            <person name="Podicherti R."/>
            <person name="Tsui H.-C.T."/>
            <person name="Winkler M.E."/>
        </authorList>
    </citation>
    <scope>NUCLEOTIDE SEQUENCE</scope>
</reference>
<dbReference type="InterPro" id="IPR005543">
    <property type="entry name" value="PASTA_dom"/>
</dbReference>
<dbReference type="Pfam" id="PF00905">
    <property type="entry name" value="Transpeptidase"/>
    <property type="match status" value="1"/>
</dbReference>
<dbReference type="PROSITE" id="PS51178">
    <property type="entry name" value="PASTA"/>
    <property type="match status" value="1"/>
</dbReference>
<accession>A0A381W069</accession>
<dbReference type="GO" id="GO:0071555">
    <property type="term" value="P:cell wall organization"/>
    <property type="evidence" value="ECO:0007669"/>
    <property type="project" value="TreeGrafter"/>
</dbReference>
<dbReference type="SMART" id="SM00740">
    <property type="entry name" value="PASTA"/>
    <property type="match status" value="1"/>
</dbReference>
<dbReference type="CDD" id="cd06575">
    <property type="entry name" value="PASTA_Pbp2x-like_2"/>
    <property type="match status" value="1"/>
</dbReference>
<protein>
    <recommendedName>
        <fullName evidence="3">PASTA domain-containing protein</fullName>
    </recommendedName>
</protein>
<comment type="subcellular location">
    <subcellularLocation>
        <location evidence="1">Membrane</location>
    </subcellularLocation>
</comment>
<feature type="domain" description="PASTA" evidence="3">
    <location>
        <begin position="418"/>
        <end position="477"/>
    </location>
</feature>
<dbReference type="PANTHER" id="PTHR30627:SF1">
    <property type="entry name" value="PEPTIDOGLYCAN D,D-TRANSPEPTIDASE FTSI"/>
    <property type="match status" value="1"/>
</dbReference>
<dbReference type="AlphaFoldDB" id="A0A381W069"/>
<dbReference type="Gene3D" id="3.40.710.10">
    <property type="entry name" value="DD-peptidase/beta-lactamase superfamily"/>
    <property type="match status" value="1"/>
</dbReference>
<proteinExistence type="predicted"/>
<name>A0A381W069_9ZZZZ</name>
<feature type="non-terminal residue" evidence="4">
    <location>
        <position position="1"/>
    </location>
</feature>
<dbReference type="InterPro" id="IPR001460">
    <property type="entry name" value="PCN-bd_Tpept"/>
</dbReference>
<dbReference type="InterPro" id="IPR012338">
    <property type="entry name" value="Beta-lactam/transpept-like"/>
</dbReference>
<dbReference type="SUPFAM" id="SSF54184">
    <property type="entry name" value="Penicillin-binding protein 2x (pbp-2x), c-terminal domain"/>
    <property type="match status" value="1"/>
</dbReference>
<dbReference type="SUPFAM" id="SSF56601">
    <property type="entry name" value="beta-lactamase/transpeptidase-like"/>
    <property type="match status" value="1"/>
</dbReference>
<dbReference type="GO" id="GO:0005886">
    <property type="term" value="C:plasma membrane"/>
    <property type="evidence" value="ECO:0007669"/>
    <property type="project" value="TreeGrafter"/>
</dbReference>
<organism evidence="4">
    <name type="scientific">marine metagenome</name>
    <dbReference type="NCBI Taxonomy" id="408172"/>
    <lineage>
        <taxon>unclassified sequences</taxon>
        <taxon>metagenomes</taxon>
        <taxon>ecological metagenomes</taxon>
    </lineage>
</organism>
<evidence type="ECO:0000259" key="3">
    <source>
        <dbReference type="PROSITE" id="PS51178"/>
    </source>
</evidence>